<gene>
    <name evidence="2" type="ORF">SLEP1_g58026</name>
</gene>
<proteinExistence type="predicted"/>
<name>A0AAV5MQD9_9ROSI</name>
<reference evidence="2 3" key="1">
    <citation type="journal article" date="2021" name="Commun. Biol.">
        <title>The genome of Shorea leprosula (Dipterocarpaceae) highlights the ecological relevance of drought in aseasonal tropical rainforests.</title>
        <authorList>
            <person name="Ng K.K.S."/>
            <person name="Kobayashi M.J."/>
            <person name="Fawcett J.A."/>
            <person name="Hatakeyama M."/>
            <person name="Paape T."/>
            <person name="Ng C.H."/>
            <person name="Ang C.C."/>
            <person name="Tnah L.H."/>
            <person name="Lee C.T."/>
            <person name="Nishiyama T."/>
            <person name="Sese J."/>
            <person name="O'Brien M.J."/>
            <person name="Copetti D."/>
            <person name="Mohd Noor M.I."/>
            <person name="Ong R.C."/>
            <person name="Putra M."/>
            <person name="Sireger I.Z."/>
            <person name="Indrioko S."/>
            <person name="Kosugi Y."/>
            <person name="Izuno A."/>
            <person name="Isagi Y."/>
            <person name="Lee S.L."/>
            <person name="Shimizu K.K."/>
        </authorList>
    </citation>
    <scope>NUCLEOTIDE SEQUENCE [LARGE SCALE GENOMIC DNA]</scope>
    <source>
        <strain evidence="2">214</strain>
    </source>
</reference>
<sequence>METLVVVEQHRNQYHSRVRSNGSGRFGSSPSRNFRQINCRTFQSSAGVLPSPFKQSSSPVGKRGSSFSSPAHVSSPHTPSPGANSHYVNGVDSRSSVKSSPIPISNHRNPKKKSFNGLAGGGLSYSELWAGPAYSNSPPPNSLPMPKFSLREKRAVSLDLPAPDPVFTVHPTAKSAPTSPTRVHKPSATELLVTVDSATRTLRRILNLESADD</sequence>
<dbReference type="AlphaFoldDB" id="A0AAV5MQD9"/>
<feature type="region of interest" description="Disordered" evidence="1">
    <location>
        <begin position="46"/>
        <end position="117"/>
    </location>
</feature>
<evidence type="ECO:0000313" key="3">
    <source>
        <dbReference type="Proteomes" id="UP001054252"/>
    </source>
</evidence>
<accession>A0AAV5MQD9</accession>
<protein>
    <submittedName>
        <fullName evidence="2">Uncharacterized protein</fullName>
    </submittedName>
</protein>
<dbReference type="InterPro" id="IPR028322">
    <property type="entry name" value="PNRC-like_rgn"/>
</dbReference>
<feature type="compositionally biased region" description="Polar residues" evidence="1">
    <location>
        <begin position="81"/>
        <end position="107"/>
    </location>
</feature>
<feature type="compositionally biased region" description="Low complexity" evidence="1">
    <location>
        <begin position="65"/>
        <end position="77"/>
    </location>
</feature>
<comment type="caution">
    <text evidence="2">The sequence shown here is derived from an EMBL/GenBank/DDBJ whole genome shotgun (WGS) entry which is preliminary data.</text>
</comment>
<organism evidence="2 3">
    <name type="scientific">Rubroshorea leprosula</name>
    <dbReference type="NCBI Taxonomy" id="152421"/>
    <lineage>
        <taxon>Eukaryota</taxon>
        <taxon>Viridiplantae</taxon>
        <taxon>Streptophyta</taxon>
        <taxon>Embryophyta</taxon>
        <taxon>Tracheophyta</taxon>
        <taxon>Spermatophyta</taxon>
        <taxon>Magnoliopsida</taxon>
        <taxon>eudicotyledons</taxon>
        <taxon>Gunneridae</taxon>
        <taxon>Pentapetalae</taxon>
        <taxon>rosids</taxon>
        <taxon>malvids</taxon>
        <taxon>Malvales</taxon>
        <taxon>Dipterocarpaceae</taxon>
        <taxon>Rubroshorea</taxon>
    </lineage>
</organism>
<evidence type="ECO:0000256" key="1">
    <source>
        <dbReference type="SAM" id="MobiDB-lite"/>
    </source>
</evidence>
<dbReference type="EMBL" id="BPVZ01000491">
    <property type="protein sequence ID" value="GKV51359.1"/>
    <property type="molecule type" value="Genomic_DNA"/>
</dbReference>
<dbReference type="PANTHER" id="PTHR35306">
    <property type="entry name" value="BNAA03G57290D PROTEIN"/>
    <property type="match status" value="1"/>
</dbReference>
<feature type="region of interest" description="Disordered" evidence="1">
    <location>
        <begin position="10"/>
        <end position="33"/>
    </location>
</feature>
<keyword evidence="3" id="KW-1185">Reference proteome</keyword>
<dbReference type="Pfam" id="PF15365">
    <property type="entry name" value="PNRC"/>
    <property type="match status" value="1"/>
</dbReference>
<feature type="compositionally biased region" description="Polar residues" evidence="1">
    <location>
        <begin position="19"/>
        <end position="33"/>
    </location>
</feature>
<evidence type="ECO:0000313" key="2">
    <source>
        <dbReference type="EMBL" id="GKV51359.1"/>
    </source>
</evidence>
<dbReference type="PANTHER" id="PTHR35306:SF1">
    <property type="entry name" value="VQ DOMAIN-CONTAINING PROTEIN"/>
    <property type="match status" value="1"/>
</dbReference>
<dbReference type="GO" id="GO:0016071">
    <property type="term" value="P:mRNA metabolic process"/>
    <property type="evidence" value="ECO:0007669"/>
    <property type="project" value="UniProtKB-ARBA"/>
</dbReference>
<dbReference type="Proteomes" id="UP001054252">
    <property type="component" value="Unassembled WGS sequence"/>
</dbReference>